<accession>A0AAU7QV54</accession>
<dbReference type="InterPro" id="IPR015424">
    <property type="entry name" value="PyrdxlP-dep_Trfase"/>
</dbReference>
<dbReference type="Pfam" id="PF01041">
    <property type="entry name" value="DegT_DnrJ_EryC1"/>
    <property type="match status" value="1"/>
</dbReference>
<dbReference type="PANTHER" id="PTHR30244">
    <property type="entry name" value="TRANSAMINASE"/>
    <property type="match status" value="1"/>
</dbReference>
<gene>
    <name evidence="3" type="ORF">ABIH81_19825</name>
</gene>
<protein>
    <submittedName>
        <fullName evidence="3">DegT/DnrJ/EryC1/StrS family aminotransferase</fullName>
    </submittedName>
</protein>
<sequence>MEESGAIPPTLGGIPIIGTKSGSRTPVITDMDRARVDLHLRLADFQPSSGALSAPCAAPQTNWHGNALGAEQAALSHEFTHVHGRGKGGFYSMPVSNGTRAISLTLTAIAAHAERLGLRRPRPGDNIIVPALTWAATATAPLDQGFVPRLADVDERTLCLDPASVRNLVDGRTFAIIAVHLYNRMADLDALAAIAEEHQIALIEDCAHAHGAAYHGRPAGTTGHAGTFSLQASKTLTCGEGGLLTTRDRLLAEQIASLANCGRPCGEAIRIPSGNDRLPGLSAAFARAQLAAFETQQAARTAQWARLNEVAVDLPGVQPFPTQSNTVSPTYKWAARYPPEEWGGMALDEIAAALSAELDVQIARVYEPLTDSSLYQPMNHPLAANTHCANELDPAKYACPTASELHNTVLVIEHAAALRPDFANAYTAAVTKVRKRGKGNASPIRLNNR</sequence>
<reference evidence="3" key="1">
    <citation type="submission" date="2024-06" db="EMBL/GenBank/DDBJ databases">
        <title>Micromonospora sp. strain HUAS YX12 genome sequences.</title>
        <authorList>
            <person name="Mo P."/>
        </authorList>
    </citation>
    <scope>NUCLEOTIDE SEQUENCE</scope>
    <source>
        <strain evidence="3">HUAS YX12</strain>
    </source>
</reference>
<keyword evidence="3" id="KW-0032">Aminotransferase</keyword>
<keyword evidence="2" id="KW-0663">Pyridoxal phosphate</keyword>
<comment type="similarity">
    <text evidence="2">Belongs to the DegT/DnrJ/EryC1 family.</text>
</comment>
<comment type="cofactor">
    <cofactor evidence="1">
        <name>pyridoxal 5'-phosphate</name>
        <dbReference type="ChEBI" id="CHEBI:597326"/>
    </cofactor>
</comment>
<dbReference type="Gene3D" id="3.40.640.10">
    <property type="entry name" value="Type I PLP-dependent aspartate aminotransferase-like (Major domain)"/>
    <property type="match status" value="1"/>
</dbReference>
<name>A0AAU7QV54_9ACTN</name>
<keyword evidence="3" id="KW-0808">Transferase</keyword>
<evidence type="ECO:0000256" key="2">
    <source>
        <dbReference type="RuleBase" id="RU004508"/>
    </source>
</evidence>
<organism evidence="3">
    <name type="scientific">Micromonospora sp. HUAS YX12</name>
    <dbReference type="NCBI Taxonomy" id="3156396"/>
    <lineage>
        <taxon>Bacteria</taxon>
        <taxon>Bacillati</taxon>
        <taxon>Actinomycetota</taxon>
        <taxon>Actinomycetes</taxon>
        <taxon>Micromonosporales</taxon>
        <taxon>Micromonosporaceae</taxon>
        <taxon>Micromonospora</taxon>
    </lineage>
</organism>
<dbReference type="SUPFAM" id="SSF53383">
    <property type="entry name" value="PLP-dependent transferases"/>
    <property type="match status" value="1"/>
</dbReference>
<dbReference type="PANTHER" id="PTHR30244:SF34">
    <property type="entry name" value="DTDP-4-AMINO-4,6-DIDEOXYGALACTOSE TRANSAMINASE"/>
    <property type="match status" value="1"/>
</dbReference>
<dbReference type="InterPro" id="IPR000653">
    <property type="entry name" value="DegT/StrS_aminotransferase"/>
</dbReference>
<dbReference type="Gene3D" id="3.90.1150.10">
    <property type="entry name" value="Aspartate Aminotransferase, domain 1"/>
    <property type="match status" value="1"/>
</dbReference>
<dbReference type="GO" id="GO:0000271">
    <property type="term" value="P:polysaccharide biosynthetic process"/>
    <property type="evidence" value="ECO:0007669"/>
    <property type="project" value="TreeGrafter"/>
</dbReference>
<evidence type="ECO:0000313" key="3">
    <source>
        <dbReference type="EMBL" id="XBT79902.1"/>
    </source>
</evidence>
<dbReference type="AlphaFoldDB" id="A0AAU7QV54"/>
<dbReference type="EMBL" id="CP157974">
    <property type="protein sequence ID" value="XBT79902.1"/>
    <property type="molecule type" value="Genomic_DNA"/>
</dbReference>
<evidence type="ECO:0000256" key="1">
    <source>
        <dbReference type="ARBA" id="ARBA00001933"/>
    </source>
</evidence>
<dbReference type="InterPro" id="IPR015422">
    <property type="entry name" value="PyrdxlP-dep_Trfase_small"/>
</dbReference>
<dbReference type="GO" id="GO:0030170">
    <property type="term" value="F:pyridoxal phosphate binding"/>
    <property type="evidence" value="ECO:0007669"/>
    <property type="project" value="TreeGrafter"/>
</dbReference>
<dbReference type="InterPro" id="IPR015421">
    <property type="entry name" value="PyrdxlP-dep_Trfase_major"/>
</dbReference>
<dbReference type="GO" id="GO:0008483">
    <property type="term" value="F:transaminase activity"/>
    <property type="evidence" value="ECO:0007669"/>
    <property type="project" value="UniProtKB-KW"/>
</dbReference>
<dbReference type="RefSeq" id="WP_349876392.1">
    <property type="nucleotide sequence ID" value="NZ_CP157974.1"/>
</dbReference>
<proteinExistence type="inferred from homology"/>